<gene>
    <name evidence="1" type="ORF">PCOR1329_LOCUS30427</name>
</gene>
<dbReference type="Proteomes" id="UP001189429">
    <property type="component" value="Unassembled WGS sequence"/>
</dbReference>
<evidence type="ECO:0000313" key="2">
    <source>
        <dbReference type="Proteomes" id="UP001189429"/>
    </source>
</evidence>
<evidence type="ECO:0000313" key="1">
    <source>
        <dbReference type="EMBL" id="CAK0832403.1"/>
    </source>
</evidence>
<keyword evidence="2" id="KW-1185">Reference proteome</keyword>
<proteinExistence type="predicted"/>
<dbReference type="EMBL" id="CAUYUJ010011682">
    <property type="protein sequence ID" value="CAK0832403.1"/>
    <property type="molecule type" value="Genomic_DNA"/>
</dbReference>
<accession>A0ABN9SKV9</accession>
<protein>
    <submittedName>
        <fullName evidence="1">Uncharacterized protein</fullName>
    </submittedName>
</protein>
<sequence length="107" mass="12101">MCTHLRFKHRLPPWRESGHRRVPAPMNIIYKATHPRAPAAGYTLFTKKLAFMPPLTSPSTREEDIGEWSAVTNNILLKIACFPTDGRSRTRAHLAGSRNECHVPALE</sequence>
<organism evidence="1 2">
    <name type="scientific">Prorocentrum cordatum</name>
    <dbReference type="NCBI Taxonomy" id="2364126"/>
    <lineage>
        <taxon>Eukaryota</taxon>
        <taxon>Sar</taxon>
        <taxon>Alveolata</taxon>
        <taxon>Dinophyceae</taxon>
        <taxon>Prorocentrales</taxon>
        <taxon>Prorocentraceae</taxon>
        <taxon>Prorocentrum</taxon>
    </lineage>
</organism>
<comment type="caution">
    <text evidence="1">The sequence shown here is derived from an EMBL/GenBank/DDBJ whole genome shotgun (WGS) entry which is preliminary data.</text>
</comment>
<name>A0ABN9SKV9_9DINO</name>
<reference evidence="1" key="1">
    <citation type="submission" date="2023-10" db="EMBL/GenBank/DDBJ databases">
        <authorList>
            <person name="Chen Y."/>
            <person name="Shah S."/>
            <person name="Dougan E. K."/>
            <person name="Thang M."/>
            <person name="Chan C."/>
        </authorList>
    </citation>
    <scope>NUCLEOTIDE SEQUENCE [LARGE SCALE GENOMIC DNA]</scope>
</reference>